<dbReference type="InterPro" id="IPR039561">
    <property type="entry name" value="Peptidase_M15C"/>
</dbReference>
<feature type="region of interest" description="Disordered" evidence="1">
    <location>
        <begin position="33"/>
        <end position="98"/>
    </location>
</feature>
<dbReference type="GO" id="GO:0008233">
    <property type="term" value="F:peptidase activity"/>
    <property type="evidence" value="ECO:0007669"/>
    <property type="project" value="InterPro"/>
</dbReference>
<evidence type="ECO:0000259" key="3">
    <source>
        <dbReference type="Pfam" id="PF13539"/>
    </source>
</evidence>
<keyword evidence="2" id="KW-0732">Signal</keyword>
<organism evidence="4 5">
    <name type="scientific">Actinopolymorpha rutila</name>
    <dbReference type="NCBI Taxonomy" id="446787"/>
    <lineage>
        <taxon>Bacteria</taxon>
        <taxon>Bacillati</taxon>
        <taxon>Actinomycetota</taxon>
        <taxon>Actinomycetes</taxon>
        <taxon>Propionibacteriales</taxon>
        <taxon>Actinopolymorphaceae</taxon>
        <taxon>Actinopolymorpha</taxon>
    </lineage>
</organism>
<dbReference type="InterPro" id="IPR013207">
    <property type="entry name" value="LGFP"/>
</dbReference>
<evidence type="ECO:0000256" key="2">
    <source>
        <dbReference type="SAM" id="SignalP"/>
    </source>
</evidence>
<evidence type="ECO:0000313" key="4">
    <source>
        <dbReference type="EMBL" id="NYH88484.1"/>
    </source>
</evidence>
<accession>A0A852Z684</accession>
<dbReference type="InterPro" id="IPR009045">
    <property type="entry name" value="Zn_M74/Hedgehog-like"/>
</dbReference>
<dbReference type="Pfam" id="PF08310">
    <property type="entry name" value="LGFP"/>
    <property type="match status" value="5"/>
</dbReference>
<proteinExistence type="predicted"/>
<evidence type="ECO:0000256" key="1">
    <source>
        <dbReference type="SAM" id="MobiDB-lite"/>
    </source>
</evidence>
<gene>
    <name evidence="4" type="ORF">F4554_001122</name>
</gene>
<protein>
    <recommendedName>
        <fullName evidence="3">Peptidase M15C domain-containing protein</fullName>
    </recommendedName>
</protein>
<dbReference type="Gene3D" id="3.30.1380.10">
    <property type="match status" value="1"/>
</dbReference>
<dbReference type="SUPFAM" id="SSF55166">
    <property type="entry name" value="Hedgehog/DD-peptidase"/>
    <property type="match status" value="1"/>
</dbReference>
<sequence length="608" mass="64344">MNAVRVRARLHAKAVAALTGAVLVGAGALAPSAGATPVVPTPKPTATPTASPTPTARPTPTGTATPTPEPTPTVGTPTPTPIPTADKLPAPKDPATAADAAAAIEARYQTLGGSTGVLGAATSEVTAITGGYVRGFEHGSIYYSASTGAWDVRTGPMQNYYDFLGAQESKLGFPTGAEYAGARAGVLIQRFTGGRIYYSAATGARGVYGPLLARYLALGGEAGKLGLPTHGEGSSQPAGARLSAFEHGRIYWSSSTGAWDLTGVMVDYYVKLGGSASPLGLPTSAAYSAPGGVTVQNFVKGRVYYSSTTGAQGVYGATLARYLQLGGSSGVLGLPTVAEKAGKKAGSRVTVFKNGRIWYSSNTGAREVRGVTLARYLSIGAETSRIGLPNTYHKQTSYGDWQGFEYAAMEYYSSTKKAYVRMPFTVTSKTPTASDIPYTYRSGCPVGPSSLRMLRVTFRNFSNDDQYGTIVVRSTVVGDITAVYRAAYDHGWPFRRVNPVDVYQGDDIKAMAADNTSAFNCRKVTGNPYKLSQHSYGNAIDINTYENPYVTSANVYPEGSDTYLNRGNKRKGMILRGDPVESTLRSRGWPWGARWNYPDYQHFSENGG</sequence>
<dbReference type="Pfam" id="PF13539">
    <property type="entry name" value="Peptidase_M15_4"/>
    <property type="match status" value="1"/>
</dbReference>
<dbReference type="Proteomes" id="UP000579605">
    <property type="component" value="Unassembled WGS sequence"/>
</dbReference>
<name>A0A852Z684_9ACTN</name>
<dbReference type="EMBL" id="JACBZH010000001">
    <property type="protein sequence ID" value="NYH88484.1"/>
    <property type="molecule type" value="Genomic_DNA"/>
</dbReference>
<dbReference type="AlphaFoldDB" id="A0A852Z684"/>
<evidence type="ECO:0000313" key="5">
    <source>
        <dbReference type="Proteomes" id="UP000579605"/>
    </source>
</evidence>
<reference evidence="4 5" key="1">
    <citation type="submission" date="2020-07" db="EMBL/GenBank/DDBJ databases">
        <title>Sequencing the genomes of 1000 actinobacteria strains.</title>
        <authorList>
            <person name="Klenk H.-P."/>
        </authorList>
    </citation>
    <scope>NUCLEOTIDE SEQUENCE [LARGE SCALE GENOMIC DNA]</scope>
    <source>
        <strain evidence="4 5">DSM 18448</strain>
    </source>
</reference>
<feature type="compositionally biased region" description="Low complexity" evidence="1">
    <location>
        <begin position="46"/>
        <end position="98"/>
    </location>
</feature>
<dbReference type="RefSeq" id="WP_179786372.1">
    <property type="nucleotide sequence ID" value="NZ_BAAARR010000022.1"/>
</dbReference>
<feature type="chain" id="PRO_5032447293" description="Peptidase M15C domain-containing protein" evidence="2">
    <location>
        <begin position="36"/>
        <end position="608"/>
    </location>
</feature>
<comment type="caution">
    <text evidence="4">The sequence shown here is derived from an EMBL/GenBank/DDBJ whole genome shotgun (WGS) entry which is preliminary data.</text>
</comment>
<feature type="signal peptide" evidence="2">
    <location>
        <begin position="1"/>
        <end position="35"/>
    </location>
</feature>
<feature type="domain" description="Peptidase M15C" evidence="3">
    <location>
        <begin position="527"/>
        <end position="604"/>
    </location>
</feature>
<keyword evidence="5" id="KW-1185">Reference proteome</keyword>